<accession>A0AAE3DZN0</accession>
<organism evidence="1 2">
    <name type="scientific">Hominilimicola fabiformis</name>
    <dbReference type="NCBI Taxonomy" id="2885356"/>
    <lineage>
        <taxon>Bacteria</taxon>
        <taxon>Bacillati</taxon>
        <taxon>Bacillota</taxon>
        <taxon>Clostridia</taxon>
        <taxon>Eubacteriales</taxon>
        <taxon>Oscillospiraceae</taxon>
        <taxon>Hominilimicola</taxon>
    </lineage>
</organism>
<proteinExistence type="predicted"/>
<keyword evidence="1" id="KW-0238">DNA-binding</keyword>
<dbReference type="AlphaFoldDB" id="A0AAE3DZN0"/>
<keyword evidence="2" id="KW-1185">Reference proteome</keyword>
<evidence type="ECO:0000313" key="1">
    <source>
        <dbReference type="EMBL" id="MCC2211152.1"/>
    </source>
</evidence>
<sequence length="107" mass="12601">MQEEKKYYNQKDIVNEINQRIEYSSDEIYKVLNTLEDVVKDKISDECDYVELKIFPGLIVTSKYIPCEQSKSNLVLDGSDLVLSLSVKFTDYFKRQIKKLHKDKKIS</sequence>
<name>A0AAE3DZN0_9FIRM</name>
<comment type="caution">
    <text evidence="1">The sequence shown here is derived from an EMBL/GenBank/DDBJ whole genome shotgun (WGS) entry which is preliminary data.</text>
</comment>
<dbReference type="Proteomes" id="UP001198242">
    <property type="component" value="Unassembled WGS sequence"/>
</dbReference>
<protein>
    <submittedName>
        <fullName evidence="1">HU family DNA-binding protein</fullName>
    </submittedName>
</protein>
<dbReference type="EMBL" id="JAJEQM010000014">
    <property type="protein sequence ID" value="MCC2211152.1"/>
    <property type="molecule type" value="Genomic_DNA"/>
</dbReference>
<gene>
    <name evidence="1" type="ORF">LKE05_10180</name>
</gene>
<dbReference type="GO" id="GO:0003677">
    <property type="term" value="F:DNA binding"/>
    <property type="evidence" value="ECO:0007669"/>
    <property type="project" value="UniProtKB-KW"/>
</dbReference>
<evidence type="ECO:0000313" key="2">
    <source>
        <dbReference type="Proteomes" id="UP001198242"/>
    </source>
</evidence>
<reference evidence="1 2" key="1">
    <citation type="submission" date="2021-10" db="EMBL/GenBank/DDBJ databases">
        <title>Anaerobic single-cell dispensing facilitates the cultivation of human gut bacteria.</title>
        <authorList>
            <person name="Afrizal A."/>
        </authorList>
    </citation>
    <scope>NUCLEOTIDE SEQUENCE [LARGE SCALE GENOMIC DNA]</scope>
    <source>
        <strain evidence="1 2">CLA-AA-H232</strain>
    </source>
</reference>